<comment type="subcellular location">
    <subcellularLocation>
        <location evidence="1">Secreted</location>
    </subcellularLocation>
</comment>
<sequence>MLKTILLTCMLGVSQIVNAQKAPQLNVVATTSERNWNGIAVSNDNRLFANFPRFDKASDNPSLVEIKDGKEIPFPQNEWNMWQPGKNPENAFVSLNALYINRDDNHLWVIDPGDPFFEGNIPGAPKVVEIDLATNKVINVFLMDNQMAPQGSHLNDIRIDGHWAFITDSGTGAILVLNRDTKKVRRLLANSQVTKADPNAQAYIDGYRLQDKNGKAPVSNADQIELSPDKKTLYFMGSFGPNLYRVAVADLLNENLSENELAQKISIDRKMKPVGGIVMDKKGNLYLSETGTIRCESPDKKTLWTIKDKRLVWPDAYSIAPDGTFYLVVAQISSMPKMRGGKDLRKPPYYIFSFKP</sequence>
<feature type="signal peptide" evidence="3">
    <location>
        <begin position="1"/>
        <end position="19"/>
    </location>
</feature>
<dbReference type="STRING" id="1121284.SAMN05660493_02419"/>
<dbReference type="PANTHER" id="PTHR10009">
    <property type="entry name" value="PROTEIN YELLOW-RELATED"/>
    <property type="match status" value="1"/>
</dbReference>
<dbReference type="OrthoDB" id="9797664at2"/>
<dbReference type="InterPro" id="IPR011042">
    <property type="entry name" value="6-blade_b-propeller_TolB-like"/>
</dbReference>
<dbReference type="Gene3D" id="2.120.10.30">
    <property type="entry name" value="TolB, C-terminal domain"/>
    <property type="match status" value="1"/>
</dbReference>
<gene>
    <name evidence="4" type="ORF">SAMN05660493_02419</name>
</gene>
<feature type="chain" id="PRO_5013387239" evidence="3">
    <location>
        <begin position="20"/>
        <end position="356"/>
    </location>
</feature>
<dbReference type="InterPro" id="IPR017996">
    <property type="entry name" value="MRJP/yellow-related"/>
</dbReference>
<evidence type="ECO:0000256" key="2">
    <source>
        <dbReference type="ARBA" id="ARBA00022525"/>
    </source>
</evidence>
<dbReference type="AlphaFoldDB" id="A0A1U7Q006"/>
<organism evidence="4 5">
    <name type="scientific">Epilithonimonas bovis DSM 19482</name>
    <dbReference type="NCBI Taxonomy" id="1121284"/>
    <lineage>
        <taxon>Bacteria</taxon>
        <taxon>Pseudomonadati</taxon>
        <taxon>Bacteroidota</taxon>
        <taxon>Flavobacteriia</taxon>
        <taxon>Flavobacteriales</taxon>
        <taxon>Weeksellaceae</taxon>
        <taxon>Chryseobacterium group</taxon>
        <taxon>Epilithonimonas</taxon>
    </lineage>
</organism>
<proteinExistence type="predicted"/>
<accession>A0A1U7Q006</accession>
<reference evidence="5" key="1">
    <citation type="submission" date="2016-10" db="EMBL/GenBank/DDBJ databases">
        <authorList>
            <person name="Varghese N."/>
            <person name="Submissions S."/>
        </authorList>
    </citation>
    <scope>NUCLEOTIDE SEQUENCE [LARGE SCALE GENOMIC DNA]</scope>
    <source>
        <strain evidence="5">DSM 19482</strain>
    </source>
</reference>
<dbReference type="PANTHER" id="PTHR10009:SF18">
    <property type="entry name" value="PROTEIN YELLOW-LIKE PROTEIN"/>
    <property type="match status" value="1"/>
</dbReference>
<name>A0A1U7Q006_9FLAO</name>
<keyword evidence="5" id="KW-1185">Reference proteome</keyword>
<evidence type="ECO:0000256" key="3">
    <source>
        <dbReference type="SAM" id="SignalP"/>
    </source>
</evidence>
<protein>
    <submittedName>
        <fullName evidence="4">Major royal jelly protein</fullName>
    </submittedName>
</protein>
<evidence type="ECO:0000313" key="4">
    <source>
        <dbReference type="EMBL" id="SIT97693.1"/>
    </source>
</evidence>
<keyword evidence="3" id="KW-0732">Signal</keyword>
<dbReference type="EMBL" id="FTPU01000029">
    <property type="protein sequence ID" value="SIT97693.1"/>
    <property type="molecule type" value="Genomic_DNA"/>
</dbReference>
<dbReference type="Proteomes" id="UP000187261">
    <property type="component" value="Unassembled WGS sequence"/>
</dbReference>
<keyword evidence="2" id="KW-0964">Secreted</keyword>
<evidence type="ECO:0000313" key="5">
    <source>
        <dbReference type="Proteomes" id="UP000187261"/>
    </source>
</evidence>
<evidence type="ECO:0000256" key="1">
    <source>
        <dbReference type="ARBA" id="ARBA00004613"/>
    </source>
</evidence>
<dbReference type="GO" id="GO:0005576">
    <property type="term" value="C:extracellular region"/>
    <property type="evidence" value="ECO:0007669"/>
    <property type="project" value="UniProtKB-SubCell"/>
</dbReference>
<dbReference type="SUPFAM" id="SSF101898">
    <property type="entry name" value="NHL repeat"/>
    <property type="match status" value="1"/>
</dbReference>
<dbReference type="Pfam" id="PF03022">
    <property type="entry name" value="MRJP"/>
    <property type="match status" value="1"/>
</dbReference>
<dbReference type="RefSeq" id="WP_084173948.1">
    <property type="nucleotide sequence ID" value="NZ_FTPU01000029.1"/>
</dbReference>